<dbReference type="Proteomes" id="UP000637359">
    <property type="component" value="Unassembled WGS sequence"/>
</dbReference>
<reference evidence="1" key="1">
    <citation type="submission" date="2020-08" db="EMBL/GenBank/DDBJ databases">
        <title>Genome public.</title>
        <authorList>
            <person name="Liu C."/>
            <person name="Sun Q."/>
        </authorList>
    </citation>
    <scope>NUCLEOTIDE SEQUENCE</scope>
    <source>
        <strain evidence="1">BX22</strain>
    </source>
</reference>
<proteinExistence type="predicted"/>
<protein>
    <submittedName>
        <fullName evidence="1">Uncharacterized protein</fullName>
    </submittedName>
</protein>
<evidence type="ECO:0000313" key="2">
    <source>
        <dbReference type="Proteomes" id="UP000637359"/>
    </source>
</evidence>
<keyword evidence="2" id="KW-1185">Reference proteome</keyword>
<accession>A0A923L790</accession>
<dbReference type="EMBL" id="JACOOL010000009">
    <property type="protein sequence ID" value="MBC5637768.1"/>
    <property type="molecule type" value="Genomic_DNA"/>
</dbReference>
<comment type="caution">
    <text evidence="1">The sequence shown here is derived from an EMBL/GenBank/DDBJ whole genome shotgun (WGS) entry which is preliminary data.</text>
</comment>
<name>A0A923L790_9BACI</name>
<organism evidence="1 2">
    <name type="scientific">Ornithinibacillus hominis</name>
    <dbReference type="NCBI Taxonomy" id="2763055"/>
    <lineage>
        <taxon>Bacteria</taxon>
        <taxon>Bacillati</taxon>
        <taxon>Bacillota</taxon>
        <taxon>Bacilli</taxon>
        <taxon>Bacillales</taxon>
        <taxon>Bacillaceae</taxon>
        <taxon>Ornithinibacillus</taxon>
    </lineage>
</organism>
<dbReference type="AlphaFoldDB" id="A0A923L790"/>
<gene>
    <name evidence="1" type="ORF">H8S33_13205</name>
</gene>
<evidence type="ECO:0000313" key="1">
    <source>
        <dbReference type="EMBL" id="MBC5637768.1"/>
    </source>
</evidence>
<sequence length="147" mass="17017">MKKILVSFLVMISLIAAFHVSVYGEFFFDKKNVSTAIHNLENMMFQREVAITDHLKDQQEQHLNQIKVKLTELHEDTSNMTAVRLQQYKESYLSAIDTLTLSLDEPYEKIAKEKSNVLSLEIEAEVVDYLSQLLVRNQKSNHSTILE</sequence>
<dbReference type="RefSeq" id="WP_186870473.1">
    <property type="nucleotide sequence ID" value="NZ_JACOOL010000009.1"/>
</dbReference>